<feature type="domain" description="VOC" evidence="1">
    <location>
        <begin position="13"/>
        <end position="141"/>
    </location>
</feature>
<reference evidence="2 3" key="1">
    <citation type="submission" date="2023-04" db="EMBL/GenBank/DDBJ databases">
        <title>Forest soil microbial communities from Buena Vista Peninsula, Colon Province, Panama.</title>
        <authorList>
            <person name="Bouskill N."/>
        </authorList>
    </citation>
    <scope>NUCLEOTIDE SEQUENCE [LARGE SCALE GENOMIC DNA]</scope>
    <source>
        <strain evidence="2 3">AC80</strain>
    </source>
</reference>
<evidence type="ECO:0000259" key="1">
    <source>
        <dbReference type="PROSITE" id="PS51819"/>
    </source>
</evidence>
<dbReference type="RefSeq" id="WP_238390758.1">
    <property type="nucleotide sequence ID" value="NZ_JARXVE010000003.1"/>
</dbReference>
<organism evidence="2 3">
    <name type="scientific">Mycolicibacterium frederiksbergense</name>
    <dbReference type="NCBI Taxonomy" id="117567"/>
    <lineage>
        <taxon>Bacteria</taxon>
        <taxon>Bacillati</taxon>
        <taxon>Actinomycetota</taxon>
        <taxon>Actinomycetes</taxon>
        <taxon>Mycobacteriales</taxon>
        <taxon>Mycobacteriaceae</taxon>
        <taxon>Mycolicibacterium</taxon>
    </lineage>
</organism>
<gene>
    <name evidence="2" type="ORF">M2272_002564</name>
</gene>
<sequence>MSDTTPTTLFRNGIDNSDILTKDVDRLVEFYHGVLGLPFFLPYEKDQGWASIDFGNIVFYIFESKVGEHAPNRTHVNADNPPGLDSFAFHVKDLDEAVAYLDGKVEWAHHENIPWEHPSGVWYRFRPFYDPDGNLLYATEPHTEGSLR</sequence>
<proteinExistence type="predicted"/>
<dbReference type="EMBL" id="JARXVE010000003">
    <property type="protein sequence ID" value="MDH6195924.1"/>
    <property type="molecule type" value="Genomic_DNA"/>
</dbReference>
<dbReference type="PROSITE" id="PS51819">
    <property type="entry name" value="VOC"/>
    <property type="match status" value="1"/>
</dbReference>
<protein>
    <submittedName>
        <fullName evidence="2">Catechol 2,3-dioxygenase-like lactoylglutathione lyase family enzyme</fullName>
    </submittedName>
</protein>
<dbReference type="InterPro" id="IPR004360">
    <property type="entry name" value="Glyas_Fos-R_dOase_dom"/>
</dbReference>
<name>A0ABT6KZ05_9MYCO</name>
<keyword evidence="3" id="KW-1185">Reference proteome</keyword>
<dbReference type="InterPro" id="IPR037523">
    <property type="entry name" value="VOC_core"/>
</dbReference>
<evidence type="ECO:0000313" key="3">
    <source>
        <dbReference type="Proteomes" id="UP001160130"/>
    </source>
</evidence>
<dbReference type="Pfam" id="PF00903">
    <property type="entry name" value="Glyoxalase"/>
    <property type="match status" value="1"/>
</dbReference>
<dbReference type="SUPFAM" id="SSF54593">
    <property type="entry name" value="Glyoxalase/Bleomycin resistance protein/Dihydroxybiphenyl dioxygenase"/>
    <property type="match status" value="1"/>
</dbReference>
<evidence type="ECO:0000313" key="2">
    <source>
        <dbReference type="EMBL" id="MDH6195924.1"/>
    </source>
</evidence>
<dbReference type="InterPro" id="IPR029068">
    <property type="entry name" value="Glyas_Bleomycin-R_OHBP_Dase"/>
</dbReference>
<dbReference type="Gene3D" id="3.10.180.10">
    <property type="entry name" value="2,3-Dihydroxybiphenyl 1,2-Dioxygenase, domain 1"/>
    <property type="match status" value="1"/>
</dbReference>
<comment type="caution">
    <text evidence="2">The sequence shown here is derived from an EMBL/GenBank/DDBJ whole genome shotgun (WGS) entry which is preliminary data.</text>
</comment>
<dbReference type="Proteomes" id="UP001160130">
    <property type="component" value="Unassembled WGS sequence"/>
</dbReference>
<accession>A0ABT6KZ05</accession>